<organism evidence="2 3">
    <name type="scientific">Aliarcobacter skirrowii</name>
    <dbReference type="NCBI Taxonomy" id="28200"/>
    <lineage>
        <taxon>Bacteria</taxon>
        <taxon>Pseudomonadati</taxon>
        <taxon>Campylobacterota</taxon>
        <taxon>Epsilonproteobacteria</taxon>
        <taxon>Campylobacterales</taxon>
        <taxon>Arcobacteraceae</taxon>
        <taxon>Aliarcobacter</taxon>
    </lineage>
</organism>
<reference evidence="2 3" key="1">
    <citation type="submission" date="2018-05" db="EMBL/GenBank/DDBJ databases">
        <title>Antimicrobial susceptibility testing and genomic analysis of Arcobacter skirrowii strains and one Arcobacter butzleri isolated from German poultry farms.</title>
        <authorList>
            <person name="Haenel I."/>
            <person name="Hotzel H."/>
            <person name="Tomaso H."/>
            <person name="Busch A."/>
        </authorList>
    </citation>
    <scope>NUCLEOTIDE SEQUENCE [LARGE SCALE GENOMIC DNA]</scope>
    <source>
        <strain evidence="3">v</strain>
    </source>
</reference>
<gene>
    <name evidence="2" type="ORF">DF188_01630</name>
</gene>
<dbReference type="RefSeq" id="WP_109076541.1">
    <property type="nucleotide sequence ID" value="NZ_QEYH01000001.1"/>
</dbReference>
<proteinExistence type="predicted"/>
<dbReference type="Proteomes" id="UP000245014">
    <property type="component" value="Unassembled WGS sequence"/>
</dbReference>
<dbReference type="InterPro" id="IPR011604">
    <property type="entry name" value="PDDEXK-like_dom_sf"/>
</dbReference>
<dbReference type="EMBL" id="QEYI01000001">
    <property type="protein sequence ID" value="PWE23406.1"/>
    <property type="molecule type" value="Genomic_DNA"/>
</dbReference>
<dbReference type="InterPro" id="IPR027417">
    <property type="entry name" value="P-loop_NTPase"/>
</dbReference>
<dbReference type="InterPro" id="IPR011335">
    <property type="entry name" value="Restrct_endonuc-II-like"/>
</dbReference>
<evidence type="ECO:0000313" key="2">
    <source>
        <dbReference type="EMBL" id="PWE23406.1"/>
    </source>
</evidence>
<evidence type="ECO:0000313" key="3">
    <source>
        <dbReference type="Proteomes" id="UP000245014"/>
    </source>
</evidence>
<dbReference type="Gene3D" id="3.90.320.10">
    <property type="match status" value="1"/>
</dbReference>
<feature type="domain" description="PD-(D/E)XK endonuclease-like" evidence="1">
    <location>
        <begin position="546"/>
        <end position="778"/>
    </location>
</feature>
<comment type="caution">
    <text evidence="2">The sequence shown here is derived from an EMBL/GenBank/DDBJ whole genome shotgun (WGS) entry which is preliminary data.</text>
</comment>
<accession>A0A2U2C310</accession>
<dbReference type="SUPFAM" id="SSF52980">
    <property type="entry name" value="Restriction endonuclease-like"/>
    <property type="match status" value="1"/>
</dbReference>
<dbReference type="Pfam" id="PF12705">
    <property type="entry name" value="PDDEXK_1"/>
    <property type="match status" value="1"/>
</dbReference>
<protein>
    <submittedName>
        <fullName evidence="2">PD-(D/E)XK nuclease family protein</fullName>
    </submittedName>
</protein>
<name>A0A2U2C310_9BACT</name>
<dbReference type="STRING" id="28200.GCA_001572935_00812"/>
<sequence length="780" mass="93051">MHDKKTLYVFPTSRSIREFIFGFKAKDTLLPSAITIDELLKKSINLNSKKYESKEQRVIFLNEAIKNVDLNKLGFSKNFAQFLKQSDYIYRFFLELSSENRRIDDIKRADTYMFYNEHLEILDEILKNYLSILEKNSCVNKINLNKNYTINNKYLSRFEKIIIKFEGYFTKQEFEIISKISDFIDLEIEFYKNIYNNKSIEIFSDFNFEFKDDCKYLINLSKKEVISETKVDKNSNINIKGFANRVNQVAFIKSTIVNLVNRGIDASNIAVILPNEDFVKTLKLNDKEEYFNFAMGNDILNKNLYQKAYVVSNYINEDDIKNTKSLEFFQIDKKNIDDNIKKVWNNRLNIDNFRFITNFIKESETNKELLEKYDEMVYFLESLFFTSETYLRIKDAYKIFLQNLASVKLDDINSGKITVMGLLETRAINFDAVIICDFNEEFIPKISIKDKFLSSKIKKLASLPTTKDRENLQRYYYKRLVENSKEVFISYVNSKDSSISRFAYELFDYKQDKLFDTEYKDILYTNIKLEHSNENIVQNIDLKQFTWSASALKSYLECKRKWYLNYILKIKEHVISNLPKSFELGNIVHKILEEYYKSSNTNIDDLFTKYRANNPFLTLDLEIYKQKVKSFIEFDKKRLENREIVEIEKSFVVDFNDFKITGVIDRVDRYKDCYEVIDYKTSRNLKVDTEKNYEKSSDFQLEFYFLAIKTLYKPQQIRAFYYDIYENLLKEEIVLEPKLELLKAIFDDFKNQSKSQIEFCKTEDSSKCEFCPYKTICNKD</sequence>
<dbReference type="AlphaFoldDB" id="A0A2U2C310"/>
<dbReference type="SUPFAM" id="SSF52540">
    <property type="entry name" value="P-loop containing nucleoside triphosphate hydrolases"/>
    <property type="match status" value="1"/>
</dbReference>
<evidence type="ECO:0000259" key="1">
    <source>
        <dbReference type="Pfam" id="PF12705"/>
    </source>
</evidence>
<dbReference type="InterPro" id="IPR038726">
    <property type="entry name" value="PDDEXK_AddAB-type"/>
</dbReference>